<dbReference type="Gene3D" id="1.10.287.110">
    <property type="entry name" value="DnaJ domain"/>
    <property type="match status" value="1"/>
</dbReference>
<dbReference type="PANTHER" id="PTHR45432">
    <property type="entry name" value="CHAPERONE PROTEIN DNAJ 11, CHLOROPLASTIC-LIKE"/>
    <property type="match status" value="1"/>
</dbReference>
<dbReference type="PROSITE" id="PS50076">
    <property type="entry name" value="DNAJ_2"/>
    <property type="match status" value="1"/>
</dbReference>
<evidence type="ECO:0000259" key="1">
    <source>
        <dbReference type="PROSITE" id="PS50076"/>
    </source>
</evidence>
<dbReference type="Pfam" id="PF00226">
    <property type="entry name" value="DnaJ"/>
    <property type="match status" value="1"/>
</dbReference>
<feature type="domain" description="J" evidence="1">
    <location>
        <begin position="67"/>
        <end position="134"/>
    </location>
</feature>
<dbReference type="OMA" id="RRSANIA"/>
<dbReference type="PANTHER" id="PTHR45432:SF6">
    <property type="entry name" value="J DOMAIN-CONTAINING PROTEIN"/>
    <property type="match status" value="1"/>
</dbReference>
<dbReference type="PROSITE" id="PS00636">
    <property type="entry name" value="DNAJ_1"/>
    <property type="match status" value="1"/>
</dbReference>
<dbReference type="EMBL" id="LFYR01000514">
    <property type="protein sequence ID" value="KMZ73869.1"/>
    <property type="molecule type" value="Genomic_DNA"/>
</dbReference>
<dbReference type="STRING" id="29655.A0A0K9PY60"/>
<evidence type="ECO:0000313" key="3">
    <source>
        <dbReference type="Proteomes" id="UP000036987"/>
    </source>
</evidence>
<accession>A0A0K9PY60</accession>
<dbReference type="OrthoDB" id="445556at2759"/>
<dbReference type="CDD" id="cd06257">
    <property type="entry name" value="DnaJ"/>
    <property type="match status" value="1"/>
</dbReference>
<name>A0A0K9PY60_ZOSMR</name>
<dbReference type="InterPro" id="IPR001623">
    <property type="entry name" value="DnaJ_domain"/>
</dbReference>
<dbReference type="Proteomes" id="UP000036987">
    <property type="component" value="Unassembled WGS sequence"/>
</dbReference>
<organism evidence="2 3">
    <name type="scientific">Zostera marina</name>
    <name type="common">Eelgrass</name>
    <dbReference type="NCBI Taxonomy" id="29655"/>
    <lineage>
        <taxon>Eukaryota</taxon>
        <taxon>Viridiplantae</taxon>
        <taxon>Streptophyta</taxon>
        <taxon>Embryophyta</taxon>
        <taxon>Tracheophyta</taxon>
        <taxon>Spermatophyta</taxon>
        <taxon>Magnoliopsida</taxon>
        <taxon>Liliopsida</taxon>
        <taxon>Zosteraceae</taxon>
        <taxon>Zostera</taxon>
    </lineage>
</organism>
<dbReference type="SMART" id="SM00271">
    <property type="entry name" value="DnaJ"/>
    <property type="match status" value="1"/>
</dbReference>
<sequence>MIAAVPTLSFFSSFRLSSNQLLSPASPQSISTPKTISSPHTQSHISAVYASLPTFAREKQSSSSTSTLYDLLEVDVGATGREIKTAYRKKVKECHPDVVSVYQKDSSTDHFMEVHAAYSKLSDPMKRADYDQSLLALANRFQSRQSCSSYPTVSGFKRNWETDQCW</sequence>
<proteinExistence type="predicted"/>
<dbReference type="GO" id="GO:0005783">
    <property type="term" value="C:endoplasmic reticulum"/>
    <property type="evidence" value="ECO:0007669"/>
    <property type="project" value="UniProtKB-ARBA"/>
</dbReference>
<dbReference type="SUPFAM" id="SSF46565">
    <property type="entry name" value="Chaperone J-domain"/>
    <property type="match status" value="1"/>
</dbReference>
<dbReference type="InterPro" id="IPR036869">
    <property type="entry name" value="J_dom_sf"/>
</dbReference>
<dbReference type="PRINTS" id="PR00625">
    <property type="entry name" value="JDOMAIN"/>
</dbReference>
<dbReference type="GO" id="GO:0009507">
    <property type="term" value="C:chloroplast"/>
    <property type="evidence" value="ECO:0000318"/>
    <property type="project" value="GO_Central"/>
</dbReference>
<protein>
    <submittedName>
        <fullName evidence="2">Chaperone protein dnaJ</fullName>
    </submittedName>
</protein>
<comment type="caution">
    <text evidence="2">The sequence shown here is derived from an EMBL/GenBank/DDBJ whole genome shotgun (WGS) entry which is preliminary data.</text>
</comment>
<dbReference type="AlphaFoldDB" id="A0A0K9PY60"/>
<dbReference type="InterPro" id="IPR018253">
    <property type="entry name" value="DnaJ_domain_CS"/>
</dbReference>
<gene>
    <name evidence="2" type="ORF">ZOSMA_13G00730</name>
</gene>
<keyword evidence="3" id="KW-1185">Reference proteome</keyword>
<evidence type="ECO:0000313" key="2">
    <source>
        <dbReference type="EMBL" id="KMZ73869.1"/>
    </source>
</evidence>
<reference evidence="3" key="1">
    <citation type="journal article" date="2016" name="Nature">
        <title>The genome of the seagrass Zostera marina reveals angiosperm adaptation to the sea.</title>
        <authorList>
            <person name="Olsen J.L."/>
            <person name="Rouze P."/>
            <person name="Verhelst B."/>
            <person name="Lin Y.-C."/>
            <person name="Bayer T."/>
            <person name="Collen J."/>
            <person name="Dattolo E."/>
            <person name="De Paoli E."/>
            <person name="Dittami S."/>
            <person name="Maumus F."/>
            <person name="Michel G."/>
            <person name="Kersting A."/>
            <person name="Lauritano C."/>
            <person name="Lohaus R."/>
            <person name="Toepel M."/>
            <person name="Tonon T."/>
            <person name="Vanneste K."/>
            <person name="Amirebrahimi M."/>
            <person name="Brakel J."/>
            <person name="Bostroem C."/>
            <person name="Chovatia M."/>
            <person name="Grimwood J."/>
            <person name="Jenkins J.W."/>
            <person name="Jueterbock A."/>
            <person name="Mraz A."/>
            <person name="Stam W.T."/>
            <person name="Tice H."/>
            <person name="Bornberg-Bauer E."/>
            <person name="Green P.J."/>
            <person name="Pearson G.A."/>
            <person name="Procaccini G."/>
            <person name="Duarte C.M."/>
            <person name="Schmutz J."/>
            <person name="Reusch T.B.H."/>
            <person name="Van de Peer Y."/>
        </authorList>
    </citation>
    <scope>NUCLEOTIDE SEQUENCE [LARGE SCALE GENOMIC DNA]</scope>
    <source>
        <strain evidence="3">cv. Finnish</strain>
    </source>
</reference>